<name>A0ABD0VZ04_UMBPY</name>
<comment type="subcellular location">
    <subcellularLocation>
        <location evidence="1">Mitochondrion matrix</location>
    </subcellularLocation>
</comment>
<evidence type="ECO:0000256" key="3">
    <source>
        <dbReference type="ARBA" id="ARBA00022448"/>
    </source>
</evidence>
<dbReference type="PROSITE" id="PS00814">
    <property type="entry name" value="ADX"/>
    <property type="match status" value="1"/>
</dbReference>
<keyword evidence="4" id="KW-0001">2Fe-2S</keyword>
<dbReference type="InterPro" id="IPR001055">
    <property type="entry name" value="Adrenodoxin-like"/>
</dbReference>
<dbReference type="InterPro" id="IPR001041">
    <property type="entry name" value="2Fe-2S_ferredoxin-type"/>
</dbReference>
<proteinExistence type="inferred from homology"/>
<dbReference type="CDD" id="cd00207">
    <property type="entry name" value="fer2"/>
    <property type="match status" value="1"/>
</dbReference>
<dbReference type="AlphaFoldDB" id="A0ABD0VZ04"/>
<keyword evidence="13" id="KW-1185">Reference proteome</keyword>
<evidence type="ECO:0000259" key="11">
    <source>
        <dbReference type="PROSITE" id="PS51085"/>
    </source>
</evidence>
<reference evidence="12 13" key="1">
    <citation type="submission" date="2024-06" db="EMBL/GenBank/DDBJ databases">
        <authorList>
            <person name="Pan Q."/>
            <person name="Wen M."/>
            <person name="Jouanno E."/>
            <person name="Zahm M."/>
            <person name="Klopp C."/>
            <person name="Cabau C."/>
            <person name="Louis A."/>
            <person name="Berthelot C."/>
            <person name="Parey E."/>
            <person name="Roest Crollius H."/>
            <person name="Montfort J."/>
            <person name="Robinson-Rechavi M."/>
            <person name="Bouchez O."/>
            <person name="Lampietro C."/>
            <person name="Lopez Roques C."/>
            <person name="Donnadieu C."/>
            <person name="Postlethwait J."/>
            <person name="Bobe J."/>
            <person name="Verreycken H."/>
            <person name="Guiguen Y."/>
        </authorList>
    </citation>
    <scope>NUCLEOTIDE SEQUENCE [LARGE SCALE GENOMIC DNA]</scope>
    <source>
        <strain evidence="12">Up_M1</strain>
        <tissue evidence="12">Testis</tissue>
    </source>
</reference>
<dbReference type="GO" id="GO:0005759">
    <property type="term" value="C:mitochondrial matrix"/>
    <property type="evidence" value="ECO:0007669"/>
    <property type="project" value="UniProtKB-SubCell"/>
</dbReference>
<keyword evidence="6" id="KW-0249">Electron transport</keyword>
<dbReference type="SUPFAM" id="SSF54292">
    <property type="entry name" value="2Fe-2S ferredoxin-like"/>
    <property type="match status" value="1"/>
</dbReference>
<dbReference type="InterPro" id="IPR012675">
    <property type="entry name" value="Beta-grasp_dom_sf"/>
</dbReference>
<evidence type="ECO:0000256" key="8">
    <source>
        <dbReference type="ARBA" id="ARBA00023014"/>
    </source>
</evidence>
<protein>
    <recommendedName>
        <fullName evidence="11">2Fe-2S ferredoxin-type domain-containing protein</fullName>
    </recommendedName>
</protein>
<evidence type="ECO:0000256" key="5">
    <source>
        <dbReference type="ARBA" id="ARBA00022723"/>
    </source>
</evidence>
<evidence type="ECO:0000313" key="13">
    <source>
        <dbReference type="Proteomes" id="UP001557470"/>
    </source>
</evidence>
<accession>A0ABD0VZ04</accession>
<dbReference type="PANTHER" id="PTHR23426:SF75">
    <property type="entry name" value="ADRENODOXIN"/>
    <property type="match status" value="1"/>
</dbReference>
<dbReference type="GO" id="GO:0046872">
    <property type="term" value="F:metal ion binding"/>
    <property type="evidence" value="ECO:0007669"/>
    <property type="project" value="UniProtKB-KW"/>
</dbReference>
<comment type="cofactor">
    <cofactor evidence="10">
        <name>[2Fe-2S] cluster</name>
        <dbReference type="ChEBI" id="CHEBI:190135"/>
    </cofactor>
</comment>
<dbReference type="InterPro" id="IPR018298">
    <property type="entry name" value="Adrenodoxin_Fe-S_BS"/>
</dbReference>
<dbReference type="PANTHER" id="PTHR23426">
    <property type="entry name" value="FERREDOXIN/ADRENODOXIN"/>
    <property type="match status" value="1"/>
</dbReference>
<evidence type="ECO:0000256" key="6">
    <source>
        <dbReference type="ARBA" id="ARBA00022982"/>
    </source>
</evidence>
<dbReference type="EMBL" id="JAGEUA010000010">
    <property type="protein sequence ID" value="KAL0963609.1"/>
    <property type="molecule type" value="Genomic_DNA"/>
</dbReference>
<evidence type="ECO:0000256" key="2">
    <source>
        <dbReference type="ARBA" id="ARBA00010914"/>
    </source>
</evidence>
<gene>
    <name evidence="12" type="ORF">UPYG_G00308570</name>
</gene>
<organism evidence="12 13">
    <name type="scientific">Umbra pygmaea</name>
    <name type="common">Eastern mudminnow</name>
    <dbReference type="NCBI Taxonomy" id="75934"/>
    <lineage>
        <taxon>Eukaryota</taxon>
        <taxon>Metazoa</taxon>
        <taxon>Chordata</taxon>
        <taxon>Craniata</taxon>
        <taxon>Vertebrata</taxon>
        <taxon>Euteleostomi</taxon>
        <taxon>Actinopterygii</taxon>
        <taxon>Neopterygii</taxon>
        <taxon>Teleostei</taxon>
        <taxon>Protacanthopterygii</taxon>
        <taxon>Esociformes</taxon>
        <taxon>Umbridae</taxon>
        <taxon>Umbra</taxon>
    </lineage>
</organism>
<dbReference type="GO" id="GO:0051537">
    <property type="term" value="F:2 iron, 2 sulfur cluster binding"/>
    <property type="evidence" value="ECO:0007669"/>
    <property type="project" value="UniProtKB-KW"/>
</dbReference>
<keyword evidence="8" id="KW-0411">Iron-sulfur</keyword>
<keyword evidence="5" id="KW-0479">Metal-binding</keyword>
<dbReference type="PROSITE" id="PS51085">
    <property type="entry name" value="2FE2S_FER_2"/>
    <property type="match status" value="1"/>
</dbReference>
<evidence type="ECO:0000313" key="12">
    <source>
        <dbReference type="EMBL" id="KAL0963609.1"/>
    </source>
</evidence>
<sequence length="181" mass="19593">MSVVYVSKHVFSRSQRFLPCRMNTTVPFHAASRIFLSAYLPLASDRILSTGVQALSLSCHSSQKKVTITFINRDGKKITSSGTKGDSLLDLVVKQNLDINGFGACEGTLACSTCHVILDPKVYEQLGPITDEENDLLDLAYGLTDTSRLGCQVCLSRDLDGVTVCVPDGVNDMRRSDGTGT</sequence>
<keyword evidence="3" id="KW-0813">Transport</keyword>
<feature type="domain" description="2Fe-2S ferredoxin-type" evidence="11">
    <location>
        <begin position="66"/>
        <end position="170"/>
    </location>
</feature>
<evidence type="ECO:0000256" key="10">
    <source>
        <dbReference type="ARBA" id="ARBA00034078"/>
    </source>
</evidence>
<evidence type="ECO:0000256" key="1">
    <source>
        <dbReference type="ARBA" id="ARBA00004305"/>
    </source>
</evidence>
<dbReference type="Proteomes" id="UP001557470">
    <property type="component" value="Unassembled WGS sequence"/>
</dbReference>
<keyword evidence="9" id="KW-0496">Mitochondrion</keyword>
<evidence type="ECO:0000256" key="4">
    <source>
        <dbReference type="ARBA" id="ARBA00022714"/>
    </source>
</evidence>
<dbReference type="Pfam" id="PF00111">
    <property type="entry name" value="Fer2"/>
    <property type="match status" value="1"/>
</dbReference>
<evidence type="ECO:0000256" key="9">
    <source>
        <dbReference type="ARBA" id="ARBA00023128"/>
    </source>
</evidence>
<keyword evidence="7" id="KW-0408">Iron</keyword>
<dbReference type="PRINTS" id="PR00355">
    <property type="entry name" value="ADRENODOXIN"/>
</dbReference>
<dbReference type="Gene3D" id="3.10.20.30">
    <property type="match status" value="1"/>
</dbReference>
<dbReference type="FunFam" id="3.10.20.30:FF:000013">
    <property type="entry name" value="Adrenodoxin, mitochondrial"/>
    <property type="match status" value="1"/>
</dbReference>
<comment type="caution">
    <text evidence="12">The sequence shown here is derived from an EMBL/GenBank/DDBJ whole genome shotgun (WGS) entry which is preliminary data.</text>
</comment>
<comment type="similarity">
    <text evidence="2">Belongs to the adrenodoxin/putidaredoxin family.</text>
</comment>
<dbReference type="InterPro" id="IPR036010">
    <property type="entry name" value="2Fe-2S_ferredoxin-like_sf"/>
</dbReference>
<evidence type="ECO:0000256" key="7">
    <source>
        <dbReference type="ARBA" id="ARBA00023004"/>
    </source>
</evidence>